<dbReference type="Proteomes" id="UP000469523">
    <property type="component" value="Unassembled WGS sequence"/>
</dbReference>
<evidence type="ECO:0000256" key="6">
    <source>
        <dbReference type="SAM" id="Phobius"/>
    </source>
</evidence>
<dbReference type="PROSITE" id="PS50850">
    <property type="entry name" value="MFS"/>
    <property type="match status" value="1"/>
</dbReference>
<comment type="caution">
    <text evidence="8">The sequence shown here is derived from an EMBL/GenBank/DDBJ whole genome shotgun (WGS) entry which is preliminary data.</text>
</comment>
<evidence type="ECO:0000313" key="9">
    <source>
        <dbReference type="Proteomes" id="UP000469523"/>
    </source>
</evidence>
<feature type="transmembrane region" description="Helical" evidence="6">
    <location>
        <begin position="232"/>
        <end position="253"/>
    </location>
</feature>
<feature type="transmembrane region" description="Helical" evidence="6">
    <location>
        <begin position="143"/>
        <end position="162"/>
    </location>
</feature>
<evidence type="ECO:0000256" key="5">
    <source>
        <dbReference type="ARBA" id="ARBA00023136"/>
    </source>
</evidence>
<feature type="transmembrane region" description="Helical" evidence="6">
    <location>
        <begin position="174"/>
        <end position="193"/>
    </location>
</feature>
<keyword evidence="5 6" id="KW-0472">Membrane</keyword>
<sequence length="427" mass="47017">MKLNYKRTFFIGLAFLSISSFWQLYDNIIPLILHNTFGIGETMTGTIMALDNILALFLLPFFGTLSDKINTPFGKRTPFIIIGTTIAVICMMLIPVANNSQNFMLFFISLGVVLISMSIYRSPAVALMPDLTPKVLRSKANSIINLMGAVGAIFTLLMISILIPKEASPNYTSIFLAVAILMVFSVIILVITIRENRLSKEVAMIDSYEDEELNLGSLNSSTAMDKDIKRSLGFLLASIFLWFTAYNAVTTAFSRYATIVWGLQGGGFANALMVATGAAILSYIPIGIVSSSIGRKKTIIGGILLMSASYFCGFLFKTYSPLINLVFAFTGIGWAAISVNSYPMVVEMSRNSDIGKYTGLYYTFSMSAQIFTPILSGFLLENVSYKTLFPYSFIFSLLSLCTMLMVHHGDSKPVKKGSTLEHFDLED</sequence>
<dbReference type="GO" id="GO:0022857">
    <property type="term" value="F:transmembrane transporter activity"/>
    <property type="evidence" value="ECO:0007669"/>
    <property type="project" value="InterPro"/>
</dbReference>
<feature type="transmembrane region" description="Helical" evidence="6">
    <location>
        <begin position="388"/>
        <end position="406"/>
    </location>
</feature>
<dbReference type="AlphaFoldDB" id="A0A6N7XE15"/>
<feature type="transmembrane region" description="Helical" evidence="6">
    <location>
        <begin position="322"/>
        <end position="345"/>
    </location>
</feature>
<evidence type="ECO:0000313" key="8">
    <source>
        <dbReference type="EMBL" id="MSU00301.1"/>
    </source>
</evidence>
<feature type="transmembrane region" description="Helical" evidence="6">
    <location>
        <begin position="45"/>
        <end position="65"/>
    </location>
</feature>
<feature type="transmembrane region" description="Helical" evidence="6">
    <location>
        <begin position="357"/>
        <end position="376"/>
    </location>
</feature>
<keyword evidence="3 6" id="KW-0812">Transmembrane</keyword>
<feature type="transmembrane region" description="Helical" evidence="6">
    <location>
        <begin position="77"/>
        <end position="97"/>
    </location>
</feature>
<dbReference type="InterPro" id="IPR011701">
    <property type="entry name" value="MFS"/>
</dbReference>
<dbReference type="RefSeq" id="WP_154438717.1">
    <property type="nucleotide sequence ID" value="NZ_VUNQ01000003.1"/>
</dbReference>
<keyword evidence="9" id="KW-1185">Reference proteome</keyword>
<evidence type="ECO:0000256" key="1">
    <source>
        <dbReference type="ARBA" id="ARBA00004651"/>
    </source>
</evidence>
<dbReference type="Gene3D" id="1.20.1250.20">
    <property type="entry name" value="MFS general substrate transporter like domains"/>
    <property type="match status" value="2"/>
</dbReference>
<feature type="domain" description="Major facilitator superfamily (MFS) profile" evidence="7">
    <location>
        <begin position="1"/>
        <end position="410"/>
    </location>
</feature>
<keyword evidence="2" id="KW-0813">Transport</keyword>
<keyword evidence="4 6" id="KW-1133">Transmembrane helix</keyword>
<evidence type="ECO:0000256" key="3">
    <source>
        <dbReference type="ARBA" id="ARBA00022692"/>
    </source>
</evidence>
<name>A0A6N7XE15_9FIRM</name>
<feature type="transmembrane region" description="Helical" evidence="6">
    <location>
        <begin position="103"/>
        <end position="122"/>
    </location>
</feature>
<dbReference type="EMBL" id="VUNQ01000003">
    <property type="protein sequence ID" value="MSU00301.1"/>
    <property type="molecule type" value="Genomic_DNA"/>
</dbReference>
<dbReference type="InterPro" id="IPR036259">
    <property type="entry name" value="MFS_trans_sf"/>
</dbReference>
<organism evidence="8 9">
    <name type="scientific">Tissierella pigra</name>
    <dbReference type="NCBI Taxonomy" id="2607614"/>
    <lineage>
        <taxon>Bacteria</taxon>
        <taxon>Bacillati</taxon>
        <taxon>Bacillota</taxon>
        <taxon>Tissierellia</taxon>
        <taxon>Tissierellales</taxon>
        <taxon>Tissierellaceae</taxon>
        <taxon>Tissierella</taxon>
    </lineage>
</organism>
<evidence type="ECO:0000256" key="4">
    <source>
        <dbReference type="ARBA" id="ARBA00022989"/>
    </source>
</evidence>
<protein>
    <submittedName>
        <fullName evidence="8">SLC45 family MFS transporter</fullName>
    </submittedName>
</protein>
<evidence type="ECO:0000259" key="7">
    <source>
        <dbReference type="PROSITE" id="PS50850"/>
    </source>
</evidence>
<comment type="subcellular location">
    <subcellularLocation>
        <location evidence="1">Cell membrane</location>
        <topology evidence="1">Multi-pass membrane protein</topology>
    </subcellularLocation>
</comment>
<feature type="transmembrane region" description="Helical" evidence="6">
    <location>
        <begin position="7"/>
        <end position="25"/>
    </location>
</feature>
<dbReference type="PANTHER" id="PTHR23528:SF1">
    <property type="entry name" value="MAJOR FACILITATOR SUPERFAMILY (MFS) PROFILE DOMAIN-CONTAINING PROTEIN"/>
    <property type="match status" value="1"/>
</dbReference>
<gene>
    <name evidence="8" type="ORF">FYJ83_02330</name>
</gene>
<dbReference type="InterPro" id="IPR020846">
    <property type="entry name" value="MFS_dom"/>
</dbReference>
<dbReference type="GO" id="GO:0005886">
    <property type="term" value="C:plasma membrane"/>
    <property type="evidence" value="ECO:0007669"/>
    <property type="project" value="UniProtKB-SubCell"/>
</dbReference>
<feature type="transmembrane region" description="Helical" evidence="6">
    <location>
        <begin position="259"/>
        <end position="286"/>
    </location>
</feature>
<accession>A0A6N7XE15</accession>
<dbReference type="SUPFAM" id="SSF103473">
    <property type="entry name" value="MFS general substrate transporter"/>
    <property type="match status" value="1"/>
</dbReference>
<proteinExistence type="predicted"/>
<evidence type="ECO:0000256" key="2">
    <source>
        <dbReference type="ARBA" id="ARBA00022448"/>
    </source>
</evidence>
<dbReference type="PANTHER" id="PTHR23528">
    <property type="match status" value="1"/>
</dbReference>
<reference evidence="8 9" key="1">
    <citation type="submission" date="2019-09" db="EMBL/GenBank/DDBJ databases">
        <title>In-depth cultivation of the pig gut microbiome towards novel bacterial diversity and tailored functional studies.</title>
        <authorList>
            <person name="Wylensek D."/>
            <person name="Hitch T.C.A."/>
            <person name="Clavel T."/>
        </authorList>
    </citation>
    <scope>NUCLEOTIDE SEQUENCE [LARGE SCALE GENOMIC DNA]</scope>
    <source>
        <strain evidence="8 9">WCA3-693-APC-4?</strain>
    </source>
</reference>
<dbReference type="Pfam" id="PF07690">
    <property type="entry name" value="MFS_1"/>
    <property type="match status" value="1"/>
</dbReference>